<dbReference type="AlphaFoldDB" id="A0A433QX06"/>
<dbReference type="InterPro" id="IPR012341">
    <property type="entry name" value="6hp_glycosidase-like_sf"/>
</dbReference>
<keyword evidence="11" id="KW-0472">Membrane</keyword>
<evidence type="ECO:0000256" key="3">
    <source>
        <dbReference type="ARBA" id="ARBA00022801"/>
    </source>
</evidence>
<dbReference type="Proteomes" id="UP000274822">
    <property type="component" value="Unassembled WGS sequence"/>
</dbReference>
<evidence type="ECO:0000256" key="8">
    <source>
        <dbReference type="PROSITE-ProRule" id="PRU10060"/>
    </source>
</evidence>
<evidence type="ECO:0000313" key="13">
    <source>
        <dbReference type="EMBL" id="RUS34288.1"/>
    </source>
</evidence>
<dbReference type="SUPFAM" id="SSF48208">
    <property type="entry name" value="Six-hairpin glycosidases"/>
    <property type="match status" value="1"/>
</dbReference>
<gene>
    <name evidence="13" type="ORF">BC938DRAFT_481425</name>
</gene>
<keyword evidence="4 9" id="KW-0136">Cellulose degradation</keyword>
<evidence type="ECO:0000256" key="6">
    <source>
        <dbReference type="ARBA" id="ARBA00023295"/>
    </source>
</evidence>
<sequence>MSCPSGCQGTDWLIKAHPQPQVLYVRKSQNLEPSHSVGPDTGIPTPRPSFQVNATNPGTDVVAETAACMASSSLLFQLIYGVTQDPTDAEYAQLLLSHALSLMDFAVSAKPYQVYQKAVPAAAKMYGSLDYNDELLWASAWMYRATGNSSWLDIARQTYNSTEKLQNSTLSVDWDNKIGASYVLMAELTSGNAGFPATSDAVVWQREAQAYLDSIANLTGDGQLTPGGLLWFPGTSDSNGLIPAQTASLLLLIYASSVLRPVSKNATTTTEAIRAAQYEHFAINQMDYLFGNNPMNEMYIIGETANSPKNPAHPGAHGGTQLSQLDQPPQTMHVLLGAIVGGPNGTDHFDDNRADWAQSEVALNYNAVYQSNVARQVMYSLTHPFYYNHTLPPSKVGNKTTNNNVTSTDSESIQHTAVIAGSVVAGVVVLAVVALLLWKRKTIKSWTGGKSKNSSSNPLAVEEIAPPMVVVVGPHALVLGDSSNSSSKNSTLGSTEEDTALQNPEQEQRLDSIWSGIKDLQKG</sequence>
<comment type="caution">
    <text evidence="13">The sequence shown here is derived from an EMBL/GenBank/DDBJ whole genome shotgun (WGS) entry which is preliminary data.</text>
</comment>
<evidence type="ECO:0000256" key="11">
    <source>
        <dbReference type="SAM" id="Phobius"/>
    </source>
</evidence>
<feature type="region of interest" description="Disordered" evidence="10">
    <location>
        <begin position="481"/>
        <end position="523"/>
    </location>
</feature>
<keyword evidence="5 8" id="KW-0119">Carbohydrate metabolism</keyword>
<evidence type="ECO:0000256" key="7">
    <source>
        <dbReference type="ARBA" id="ARBA00023326"/>
    </source>
</evidence>
<evidence type="ECO:0000256" key="1">
    <source>
        <dbReference type="ARBA" id="ARBA00000966"/>
    </source>
</evidence>
<keyword evidence="14" id="KW-1185">Reference proteome</keyword>
<organism evidence="13 14">
    <name type="scientific">Jimgerdemannia flammicorona</name>
    <dbReference type="NCBI Taxonomy" id="994334"/>
    <lineage>
        <taxon>Eukaryota</taxon>
        <taxon>Fungi</taxon>
        <taxon>Fungi incertae sedis</taxon>
        <taxon>Mucoromycota</taxon>
        <taxon>Mucoromycotina</taxon>
        <taxon>Endogonomycetes</taxon>
        <taxon>Endogonales</taxon>
        <taxon>Endogonaceae</taxon>
        <taxon>Jimgerdemannia</taxon>
    </lineage>
</organism>
<protein>
    <recommendedName>
        <fullName evidence="9">Endoglucanase</fullName>
        <ecNumber evidence="9">3.2.1.4</ecNumber>
    </recommendedName>
</protein>
<feature type="active site" evidence="8">
    <location>
        <position position="351"/>
    </location>
</feature>
<dbReference type="InterPro" id="IPR001701">
    <property type="entry name" value="Glyco_hydro_9"/>
</dbReference>
<dbReference type="Gene3D" id="1.50.10.10">
    <property type="match status" value="1"/>
</dbReference>
<comment type="catalytic activity">
    <reaction evidence="1 9">
        <text>Endohydrolysis of (1-&gt;4)-beta-D-glucosidic linkages in cellulose, lichenin and cereal beta-D-glucans.</text>
        <dbReference type="EC" id="3.2.1.4"/>
    </reaction>
</comment>
<evidence type="ECO:0000313" key="14">
    <source>
        <dbReference type="Proteomes" id="UP000274822"/>
    </source>
</evidence>
<dbReference type="GO" id="GO:0030245">
    <property type="term" value="P:cellulose catabolic process"/>
    <property type="evidence" value="ECO:0007669"/>
    <property type="project" value="UniProtKB-KW"/>
</dbReference>
<accession>A0A433QX06</accession>
<keyword evidence="3 8" id="KW-0378">Hydrolase</keyword>
<dbReference type="GO" id="GO:0008810">
    <property type="term" value="F:cellulase activity"/>
    <property type="evidence" value="ECO:0007669"/>
    <property type="project" value="UniProtKB-EC"/>
</dbReference>
<dbReference type="InterPro" id="IPR033126">
    <property type="entry name" value="Glyco_hydro_9_Asp/Glu_AS"/>
</dbReference>
<evidence type="ECO:0000259" key="12">
    <source>
        <dbReference type="Pfam" id="PF00759"/>
    </source>
</evidence>
<proteinExistence type="inferred from homology"/>
<feature type="domain" description="Glycoside hydrolase family 9" evidence="12">
    <location>
        <begin position="9"/>
        <end position="370"/>
    </location>
</feature>
<feature type="compositionally biased region" description="Low complexity" evidence="10">
    <location>
        <begin position="481"/>
        <end position="494"/>
    </location>
</feature>
<evidence type="ECO:0000256" key="4">
    <source>
        <dbReference type="ARBA" id="ARBA00023001"/>
    </source>
</evidence>
<keyword evidence="11" id="KW-1133">Transmembrane helix</keyword>
<keyword evidence="6 8" id="KW-0326">Glycosidase</keyword>
<dbReference type="PROSITE" id="PS00698">
    <property type="entry name" value="GH9_3"/>
    <property type="match status" value="1"/>
</dbReference>
<reference evidence="13 14" key="1">
    <citation type="journal article" date="2018" name="New Phytol.">
        <title>Phylogenomics of Endogonaceae and evolution of mycorrhizas within Mucoromycota.</title>
        <authorList>
            <person name="Chang Y."/>
            <person name="Desiro A."/>
            <person name="Na H."/>
            <person name="Sandor L."/>
            <person name="Lipzen A."/>
            <person name="Clum A."/>
            <person name="Barry K."/>
            <person name="Grigoriev I.V."/>
            <person name="Martin F.M."/>
            <person name="Stajich J.E."/>
            <person name="Smith M.E."/>
            <person name="Bonito G."/>
            <person name="Spatafora J.W."/>
        </authorList>
    </citation>
    <scope>NUCLEOTIDE SEQUENCE [LARGE SCALE GENOMIC DNA]</scope>
    <source>
        <strain evidence="13 14">AD002</strain>
    </source>
</reference>
<dbReference type="PANTHER" id="PTHR22298">
    <property type="entry name" value="ENDO-1,4-BETA-GLUCANASE"/>
    <property type="match status" value="1"/>
</dbReference>
<name>A0A433QX06_9FUNG</name>
<evidence type="ECO:0000256" key="2">
    <source>
        <dbReference type="ARBA" id="ARBA00007072"/>
    </source>
</evidence>
<feature type="active site" evidence="8">
    <location>
        <position position="360"/>
    </location>
</feature>
<evidence type="ECO:0000256" key="10">
    <source>
        <dbReference type="SAM" id="MobiDB-lite"/>
    </source>
</evidence>
<evidence type="ECO:0000256" key="9">
    <source>
        <dbReference type="RuleBase" id="RU361166"/>
    </source>
</evidence>
<evidence type="ECO:0000256" key="5">
    <source>
        <dbReference type="ARBA" id="ARBA00023277"/>
    </source>
</evidence>
<dbReference type="EC" id="3.2.1.4" evidence="9"/>
<feature type="transmembrane region" description="Helical" evidence="11">
    <location>
        <begin position="417"/>
        <end position="438"/>
    </location>
</feature>
<keyword evidence="11" id="KW-0812">Transmembrane</keyword>
<dbReference type="InterPro" id="IPR008928">
    <property type="entry name" value="6-hairpin_glycosidase_sf"/>
</dbReference>
<keyword evidence="7 8" id="KW-0624">Polysaccharide degradation</keyword>
<dbReference type="Pfam" id="PF00759">
    <property type="entry name" value="Glyco_hydro_9"/>
    <property type="match status" value="1"/>
</dbReference>
<dbReference type="EMBL" id="RBNJ01000610">
    <property type="protein sequence ID" value="RUS34288.1"/>
    <property type="molecule type" value="Genomic_DNA"/>
</dbReference>
<comment type="similarity">
    <text evidence="2 8 9">Belongs to the glycosyl hydrolase 9 (cellulase E) family.</text>
</comment>